<evidence type="ECO:0000256" key="4">
    <source>
        <dbReference type="ARBA" id="ARBA00022833"/>
    </source>
</evidence>
<keyword evidence="3" id="KW-0863">Zinc-finger</keyword>
<gene>
    <name evidence="8" type="ORF">HF086_006167</name>
</gene>
<dbReference type="AlphaFoldDB" id="A0A922SFG9"/>
<proteinExistence type="predicted"/>
<evidence type="ECO:0000256" key="2">
    <source>
        <dbReference type="ARBA" id="ARBA00022723"/>
    </source>
</evidence>
<evidence type="ECO:0000256" key="1">
    <source>
        <dbReference type="ARBA" id="ARBA00004123"/>
    </source>
</evidence>
<feature type="compositionally biased region" description="Polar residues" evidence="6">
    <location>
        <begin position="199"/>
        <end position="221"/>
    </location>
</feature>
<keyword evidence="5" id="KW-0539">Nucleus</keyword>
<dbReference type="Proteomes" id="UP000814243">
    <property type="component" value="Unassembled WGS sequence"/>
</dbReference>
<dbReference type="SUPFAM" id="SSF53098">
    <property type="entry name" value="Ribonuclease H-like"/>
    <property type="match status" value="1"/>
</dbReference>
<feature type="domain" description="HAT C-terminal dimerisation" evidence="7">
    <location>
        <begin position="256"/>
        <end position="329"/>
    </location>
</feature>
<dbReference type="GO" id="GO:0008270">
    <property type="term" value="F:zinc ion binding"/>
    <property type="evidence" value="ECO:0007669"/>
    <property type="project" value="UniProtKB-KW"/>
</dbReference>
<organism evidence="8 9">
    <name type="scientific">Spodoptera exigua</name>
    <name type="common">Beet armyworm</name>
    <name type="synonym">Noctua fulgens</name>
    <dbReference type="NCBI Taxonomy" id="7107"/>
    <lineage>
        <taxon>Eukaryota</taxon>
        <taxon>Metazoa</taxon>
        <taxon>Ecdysozoa</taxon>
        <taxon>Arthropoda</taxon>
        <taxon>Hexapoda</taxon>
        <taxon>Insecta</taxon>
        <taxon>Pterygota</taxon>
        <taxon>Neoptera</taxon>
        <taxon>Endopterygota</taxon>
        <taxon>Lepidoptera</taxon>
        <taxon>Glossata</taxon>
        <taxon>Ditrysia</taxon>
        <taxon>Noctuoidea</taxon>
        <taxon>Noctuidae</taxon>
        <taxon>Amphipyrinae</taxon>
        <taxon>Spodoptera</taxon>
    </lineage>
</organism>
<comment type="subcellular location">
    <subcellularLocation>
        <location evidence="1">Nucleus</location>
    </subcellularLocation>
</comment>
<name>A0A922SFG9_SPOEX</name>
<comment type="caution">
    <text evidence="8">The sequence shown here is derived from an EMBL/GenBank/DDBJ whole genome shotgun (WGS) entry which is preliminary data.</text>
</comment>
<evidence type="ECO:0000256" key="3">
    <source>
        <dbReference type="ARBA" id="ARBA00022771"/>
    </source>
</evidence>
<dbReference type="GO" id="GO:0005634">
    <property type="term" value="C:nucleus"/>
    <property type="evidence" value="ECO:0007669"/>
    <property type="project" value="UniProtKB-SubCell"/>
</dbReference>
<evidence type="ECO:0000256" key="6">
    <source>
        <dbReference type="SAM" id="MobiDB-lite"/>
    </source>
</evidence>
<evidence type="ECO:0000259" key="7">
    <source>
        <dbReference type="Pfam" id="PF05699"/>
    </source>
</evidence>
<dbReference type="PANTHER" id="PTHR46481">
    <property type="entry name" value="ZINC FINGER BED DOMAIN-CONTAINING PROTEIN 4"/>
    <property type="match status" value="1"/>
</dbReference>
<dbReference type="InterPro" id="IPR052035">
    <property type="entry name" value="ZnF_BED_domain_contain"/>
</dbReference>
<keyword evidence="2" id="KW-0479">Metal-binding</keyword>
<dbReference type="GO" id="GO:0046983">
    <property type="term" value="F:protein dimerization activity"/>
    <property type="evidence" value="ECO:0007669"/>
    <property type="project" value="InterPro"/>
</dbReference>
<keyword evidence="4" id="KW-0862">Zinc</keyword>
<dbReference type="InterPro" id="IPR008906">
    <property type="entry name" value="HATC_C_dom"/>
</dbReference>
<evidence type="ECO:0000313" key="8">
    <source>
        <dbReference type="EMBL" id="KAH9636407.1"/>
    </source>
</evidence>
<dbReference type="PANTHER" id="PTHR46481:SF10">
    <property type="entry name" value="ZINC FINGER BED DOMAIN-CONTAINING PROTEIN 39"/>
    <property type="match status" value="1"/>
</dbReference>
<dbReference type="EMBL" id="JACEFF010000501">
    <property type="protein sequence ID" value="KAH9636407.1"/>
    <property type="molecule type" value="Genomic_DNA"/>
</dbReference>
<feature type="region of interest" description="Disordered" evidence="6">
    <location>
        <begin position="198"/>
        <end position="221"/>
    </location>
</feature>
<protein>
    <recommendedName>
        <fullName evidence="7">HAT C-terminal dimerisation domain-containing protein</fullName>
    </recommendedName>
</protein>
<accession>A0A922SFG9</accession>
<sequence length="334" mass="37803">MFCAAHTLQLAIKDAFHNNLDAKIALQTARRAVKILRRPNLKNVLRASNLNKPVIDCPTRWTSTYQMLARLYLLRDVQDSDLTSIFSDSFWIEIQNLIACLKPVYEATIALQREQLTIGDFFTEWLNCKIKLEAIRTSFAEDLVKAMQVRETVLLNNDLVLENLYLDGRLNVILSDQECEKAKTLITQTFQQLQSLTLSDSPTETSELPDYSSTRQHGQTTSALENYLKETEATRGLAGRSSLNTFDGMLSKLRFEPRLPLNTNILTHWVSKGASIDPSLMKVVNVVFAAPATQVSVERLFSSVKFILNPLRSNMSGSLLKDIMLIRSNPDLFE</sequence>
<dbReference type="Pfam" id="PF05699">
    <property type="entry name" value="Dimer_Tnp_hAT"/>
    <property type="match status" value="1"/>
</dbReference>
<evidence type="ECO:0000313" key="9">
    <source>
        <dbReference type="Proteomes" id="UP000814243"/>
    </source>
</evidence>
<dbReference type="InterPro" id="IPR012337">
    <property type="entry name" value="RNaseH-like_sf"/>
</dbReference>
<reference evidence="8" key="1">
    <citation type="journal article" date="2021" name="G3 (Bethesda)">
        <title>Genome and transcriptome analysis of the beet armyworm Spodoptera exigua reveals targets for pest control. .</title>
        <authorList>
            <person name="Simon S."/>
            <person name="Breeschoten T."/>
            <person name="Jansen H.J."/>
            <person name="Dirks R.P."/>
            <person name="Schranz M.E."/>
            <person name="Ros V.I.D."/>
        </authorList>
    </citation>
    <scope>NUCLEOTIDE SEQUENCE</scope>
    <source>
        <strain evidence="8">TB_SE_WUR_2020</strain>
    </source>
</reference>
<evidence type="ECO:0000256" key="5">
    <source>
        <dbReference type="ARBA" id="ARBA00023242"/>
    </source>
</evidence>